<evidence type="ECO:0000256" key="1">
    <source>
        <dbReference type="ARBA" id="ARBA00023002"/>
    </source>
</evidence>
<gene>
    <name evidence="2" type="ORF">NA56DRAFT_673481</name>
</gene>
<organism evidence="2 3">
    <name type="scientific">Hyaloscypha hepaticicola</name>
    <dbReference type="NCBI Taxonomy" id="2082293"/>
    <lineage>
        <taxon>Eukaryota</taxon>
        <taxon>Fungi</taxon>
        <taxon>Dikarya</taxon>
        <taxon>Ascomycota</taxon>
        <taxon>Pezizomycotina</taxon>
        <taxon>Leotiomycetes</taxon>
        <taxon>Helotiales</taxon>
        <taxon>Hyaloscyphaceae</taxon>
        <taxon>Hyaloscypha</taxon>
    </lineage>
</organism>
<dbReference type="STRING" id="1745343.A0A2J6PQA9"/>
<proteinExistence type="predicted"/>
<dbReference type="PANTHER" id="PTHR43157:SF31">
    <property type="entry name" value="PHOSPHATIDYLINOSITOL-GLYCAN BIOSYNTHESIS CLASS F PROTEIN"/>
    <property type="match status" value="1"/>
</dbReference>
<keyword evidence="3" id="KW-1185">Reference proteome</keyword>
<dbReference type="PANTHER" id="PTHR43157">
    <property type="entry name" value="PHOSPHATIDYLINOSITOL-GLYCAN BIOSYNTHESIS CLASS F PROTEIN-RELATED"/>
    <property type="match status" value="1"/>
</dbReference>
<dbReference type="InterPro" id="IPR002347">
    <property type="entry name" value="SDR_fam"/>
</dbReference>
<dbReference type="GO" id="GO:0016491">
    <property type="term" value="F:oxidoreductase activity"/>
    <property type="evidence" value="ECO:0007669"/>
    <property type="project" value="UniProtKB-KW"/>
</dbReference>
<reference evidence="2 3" key="1">
    <citation type="submission" date="2016-05" db="EMBL/GenBank/DDBJ databases">
        <title>A degradative enzymes factory behind the ericoid mycorrhizal symbiosis.</title>
        <authorList>
            <consortium name="DOE Joint Genome Institute"/>
            <person name="Martino E."/>
            <person name="Morin E."/>
            <person name="Grelet G."/>
            <person name="Kuo A."/>
            <person name="Kohler A."/>
            <person name="Daghino S."/>
            <person name="Barry K."/>
            <person name="Choi C."/>
            <person name="Cichocki N."/>
            <person name="Clum A."/>
            <person name="Copeland A."/>
            <person name="Hainaut M."/>
            <person name="Haridas S."/>
            <person name="Labutti K."/>
            <person name="Lindquist E."/>
            <person name="Lipzen A."/>
            <person name="Khouja H.-R."/>
            <person name="Murat C."/>
            <person name="Ohm R."/>
            <person name="Olson A."/>
            <person name="Spatafora J."/>
            <person name="Veneault-Fourrey C."/>
            <person name="Henrissat B."/>
            <person name="Grigoriev I."/>
            <person name="Martin F."/>
            <person name="Perotto S."/>
        </authorList>
    </citation>
    <scope>NUCLEOTIDE SEQUENCE [LARGE SCALE GENOMIC DNA]</scope>
    <source>
        <strain evidence="2 3">UAMH 7357</strain>
    </source>
</reference>
<name>A0A2J6PQA9_9HELO</name>
<sequence>MAEKLPLMTAGNCLAGKTIIVTGSNSGIGHETARQYLTLGASRVIITVRSETKGQQAISALRADLASALGFCQKVKEEVPELDILLCNAGLNIVKYEESKSGHEIVMQVNCYTNFFIAFELLPLLRATAFKRGTPSRLTFVGSGMHTMSKPSISSTETFLEHFDNRERYKGLTRYLDSKLAVNAFARGLATTVSSNEVIINNVCPGMVATGFDKTMPAWIIVPFKFIRAVVARSVEVGGWTLVYATAVVGPESHSRFIQSNKIESGAPFLDESKGKEFIEKLWTGIVEEVKSVDLDLKINL</sequence>
<dbReference type="OrthoDB" id="542013at2759"/>
<dbReference type="PRINTS" id="PR00081">
    <property type="entry name" value="GDHRDH"/>
</dbReference>
<keyword evidence="1" id="KW-0560">Oxidoreductase</keyword>
<dbReference type="Proteomes" id="UP000235672">
    <property type="component" value="Unassembled WGS sequence"/>
</dbReference>
<dbReference type="SUPFAM" id="SSF51735">
    <property type="entry name" value="NAD(P)-binding Rossmann-fold domains"/>
    <property type="match status" value="1"/>
</dbReference>
<evidence type="ECO:0000313" key="3">
    <source>
        <dbReference type="Proteomes" id="UP000235672"/>
    </source>
</evidence>
<dbReference type="Gene3D" id="3.40.50.720">
    <property type="entry name" value="NAD(P)-binding Rossmann-like Domain"/>
    <property type="match status" value="1"/>
</dbReference>
<dbReference type="Pfam" id="PF00106">
    <property type="entry name" value="adh_short"/>
    <property type="match status" value="2"/>
</dbReference>
<dbReference type="EMBL" id="KZ613508">
    <property type="protein sequence ID" value="PMD16096.1"/>
    <property type="molecule type" value="Genomic_DNA"/>
</dbReference>
<dbReference type="InterPro" id="IPR036291">
    <property type="entry name" value="NAD(P)-bd_dom_sf"/>
</dbReference>
<dbReference type="AlphaFoldDB" id="A0A2J6PQA9"/>
<evidence type="ECO:0000313" key="2">
    <source>
        <dbReference type="EMBL" id="PMD16096.1"/>
    </source>
</evidence>
<protein>
    <submittedName>
        <fullName evidence="2">Putative carbonyl reductase</fullName>
    </submittedName>
</protein>
<accession>A0A2J6PQA9</accession>